<name>A0A939NGL4_PRORE</name>
<evidence type="ECO:0000313" key="1">
    <source>
        <dbReference type="EMBL" id="MBO1915907.1"/>
    </source>
</evidence>
<sequence>MVIIFTTISDFCVTLKTAYPSTVEIPDAFTVSKINNDDLVIIDITRTRSTTTSLPA</sequence>
<organism evidence="1 2">
    <name type="scientific">Providencia rettgeri</name>
    <dbReference type="NCBI Taxonomy" id="587"/>
    <lineage>
        <taxon>Bacteria</taxon>
        <taxon>Pseudomonadati</taxon>
        <taxon>Pseudomonadota</taxon>
        <taxon>Gammaproteobacteria</taxon>
        <taxon>Enterobacterales</taxon>
        <taxon>Morganellaceae</taxon>
        <taxon>Providencia</taxon>
    </lineage>
</organism>
<dbReference type="Proteomes" id="UP000664477">
    <property type="component" value="Unassembled WGS sequence"/>
</dbReference>
<reference evidence="1" key="1">
    <citation type="submission" date="2021-03" db="EMBL/GenBank/DDBJ databases">
        <title>Molecular epidemiology and mechanisms of colistin and carbapenem resistance in Enterobacteriaceae from clinical isolates, the environment and porcine samples in Pretoria, South Africa.</title>
        <authorList>
            <person name="Bogoshi D."/>
            <person name="Mbelle N.M."/>
            <person name="Naidoo V."/>
            <person name="Osei Sekyere J."/>
        </authorList>
    </citation>
    <scope>NUCLEOTIDE SEQUENCE</scope>
    <source>
        <strain evidence="1">C052</strain>
    </source>
</reference>
<dbReference type="AlphaFoldDB" id="A0A939NGL4"/>
<proteinExistence type="predicted"/>
<comment type="caution">
    <text evidence="1">The sequence shown here is derived from an EMBL/GenBank/DDBJ whole genome shotgun (WGS) entry which is preliminary data.</text>
</comment>
<accession>A0A939NGL4</accession>
<protein>
    <submittedName>
        <fullName evidence="1">Uncharacterized protein</fullName>
    </submittedName>
</protein>
<dbReference type="EMBL" id="JAGETQ010000012">
    <property type="protein sequence ID" value="MBO1915907.1"/>
    <property type="molecule type" value="Genomic_DNA"/>
</dbReference>
<evidence type="ECO:0000313" key="2">
    <source>
        <dbReference type="Proteomes" id="UP000664477"/>
    </source>
</evidence>
<gene>
    <name evidence="1" type="ORF">J4727_03970</name>
</gene>